<evidence type="ECO:0000313" key="2">
    <source>
        <dbReference type="Proteomes" id="UP000317977"/>
    </source>
</evidence>
<dbReference type="InterPro" id="IPR023430">
    <property type="entry name" value="Pept_HybD-like_dom_sf"/>
</dbReference>
<name>A0A5C6EG50_9BACT</name>
<dbReference type="GO" id="GO:0008233">
    <property type="term" value="F:peptidase activity"/>
    <property type="evidence" value="ECO:0007669"/>
    <property type="project" value="InterPro"/>
</dbReference>
<accession>A0A5C6EG50</accession>
<evidence type="ECO:0008006" key="3">
    <source>
        <dbReference type="Google" id="ProtNLM"/>
    </source>
</evidence>
<dbReference type="SUPFAM" id="SSF53163">
    <property type="entry name" value="HybD-like"/>
    <property type="match status" value="1"/>
</dbReference>
<protein>
    <recommendedName>
        <fullName evidence="3">Hydrogenase maturation protease</fullName>
    </recommendedName>
</protein>
<proteinExistence type="predicted"/>
<dbReference type="Pfam" id="PF01750">
    <property type="entry name" value="HycI"/>
    <property type="match status" value="1"/>
</dbReference>
<dbReference type="Gene3D" id="3.40.50.1450">
    <property type="entry name" value="HybD-like"/>
    <property type="match status" value="1"/>
</dbReference>
<evidence type="ECO:0000313" key="1">
    <source>
        <dbReference type="EMBL" id="TWU46701.1"/>
    </source>
</evidence>
<organism evidence="1 2">
    <name type="scientific">Rubripirellula reticaptiva</name>
    <dbReference type="NCBI Taxonomy" id="2528013"/>
    <lineage>
        <taxon>Bacteria</taxon>
        <taxon>Pseudomonadati</taxon>
        <taxon>Planctomycetota</taxon>
        <taxon>Planctomycetia</taxon>
        <taxon>Pirellulales</taxon>
        <taxon>Pirellulaceae</taxon>
        <taxon>Rubripirellula</taxon>
    </lineage>
</organism>
<keyword evidence="2" id="KW-1185">Reference proteome</keyword>
<dbReference type="OrthoDB" id="9808862at2"/>
<dbReference type="Proteomes" id="UP000317977">
    <property type="component" value="Unassembled WGS sequence"/>
</dbReference>
<gene>
    <name evidence="1" type="ORF">Poly59_56740</name>
</gene>
<dbReference type="RefSeq" id="WP_146537184.1">
    <property type="nucleotide sequence ID" value="NZ_SJPX01000006.1"/>
</dbReference>
<dbReference type="GO" id="GO:0008047">
    <property type="term" value="F:enzyme activator activity"/>
    <property type="evidence" value="ECO:0007669"/>
    <property type="project" value="InterPro"/>
</dbReference>
<reference evidence="1 2" key="1">
    <citation type="submission" date="2019-02" db="EMBL/GenBank/DDBJ databases">
        <title>Deep-cultivation of Planctomycetes and their phenomic and genomic characterization uncovers novel biology.</title>
        <authorList>
            <person name="Wiegand S."/>
            <person name="Jogler M."/>
            <person name="Boedeker C."/>
            <person name="Pinto D."/>
            <person name="Vollmers J."/>
            <person name="Rivas-Marin E."/>
            <person name="Kohn T."/>
            <person name="Peeters S.H."/>
            <person name="Heuer A."/>
            <person name="Rast P."/>
            <person name="Oberbeckmann S."/>
            <person name="Bunk B."/>
            <person name="Jeske O."/>
            <person name="Meyerdierks A."/>
            <person name="Storesund J.E."/>
            <person name="Kallscheuer N."/>
            <person name="Luecker S."/>
            <person name="Lage O.M."/>
            <person name="Pohl T."/>
            <person name="Merkel B.J."/>
            <person name="Hornburger P."/>
            <person name="Mueller R.-W."/>
            <person name="Bruemmer F."/>
            <person name="Labrenz M."/>
            <person name="Spormann A.M."/>
            <person name="Op Den Camp H."/>
            <person name="Overmann J."/>
            <person name="Amann R."/>
            <person name="Jetten M.S.M."/>
            <person name="Mascher T."/>
            <person name="Medema M.H."/>
            <person name="Devos D.P."/>
            <person name="Kaster A.-K."/>
            <person name="Ovreas L."/>
            <person name="Rohde M."/>
            <person name="Galperin M.Y."/>
            <person name="Jogler C."/>
        </authorList>
    </citation>
    <scope>NUCLEOTIDE SEQUENCE [LARGE SCALE GENOMIC DNA]</scope>
    <source>
        <strain evidence="1 2">Poly59</strain>
    </source>
</reference>
<comment type="caution">
    <text evidence="1">The sequence shown here is derived from an EMBL/GenBank/DDBJ whole genome shotgun (WGS) entry which is preliminary data.</text>
</comment>
<dbReference type="AlphaFoldDB" id="A0A5C6EG50"/>
<dbReference type="EMBL" id="SJPX01000006">
    <property type="protein sequence ID" value="TWU46701.1"/>
    <property type="molecule type" value="Genomic_DNA"/>
</dbReference>
<sequence length="164" mass="18172">MNSSCTTIVIGVGSPHGDDQFGWVVIDQLDLRQLRGAKTLKISNPVDLIPYLASYEHVVLVDACIGLPRGQDFLRLGYANAIDRERIQKLPCRSTHDFGIHLALRTAEVLGERTEHVALWIGRGESFERMSDMREETVKRAIACADEIEGAIEKVLCDARIVAG</sequence>
<dbReference type="InterPro" id="IPR000671">
    <property type="entry name" value="Peptidase_A31"/>
</dbReference>